<reference evidence="2" key="1">
    <citation type="journal article" date="2017" name="BMC Genomics">
        <title>Gapless genome assembly of Colletotrichum higginsianum reveals chromosome structure and association of transposable elements with secondary metabolite gene clusters.</title>
        <authorList>
            <person name="Dallery J.-F."/>
            <person name="Lapalu N."/>
            <person name="Zampounis A."/>
            <person name="Pigne S."/>
            <person name="Luyten I."/>
            <person name="Amselem J."/>
            <person name="Wittenberg A.H.J."/>
            <person name="Zhou S."/>
            <person name="de Queiroz M.V."/>
            <person name="Robin G.P."/>
            <person name="Auger A."/>
            <person name="Hainaut M."/>
            <person name="Henrissat B."/>
            <person name="Kim K.-T."/>
            <person name="Lee Y.-H."/>
            <person name="Lespinet O."/>
            <person name="Schwartz D.C."/>
            <person name="Thon M.R."/>
            <person name="O'Connell R.J."/>
        </authorList>
    </citation>
    <scope>NUCLEOTIDE SEQUENCE [LARGE SCALE GENOMIC DNA]</scope>
    <source>
        <strain evidence="2">IMI 349063</strain>
    </source>
</reference>
<keyword evidence="2" id="KW-1185">Reference proteome</keyword>
<sequence length="62" mass="6695">MTPLSAHGMAAGAQAAGHGPWCLVELIWLKSSETGRADDTIIPSLKTVTYYYKVALSRESKD</sequence>
<dbReference type="AlphaFoldDB" id="A0A1B7Y336"/>
<evidence type="ECO:0000313" key="1">
    <source>
        <dbReference type="EMBL" id="OBR06437.1"/>
    </source>
</evidence>
<dbReference type="GeneID" id="28869638"/>
<accession>A0A1B7Y336</accession>
<dbReference type="Proteomes" id="UP000092177">
    <property type="component" value="Unassembled WGS sequence"/>
</dbReference>
<dbReference type="RefSeq" id="XP_018154955.1">
    <property type="nucleotide sequence ID" value="XM_018305531.1"/>
</dbReference>
<evidence type="ECO:0000313" key="2">
    <source>
        <dbReference type="Proteomes" id="UP000092177"/>
    </source>
</evidence>
<dbReference type="VEuPathDB" id="FungiDB:CH63R_10557"/>
<protein>
    <submittedName>
        <fullName evidence="1">Uncharacterized protein</fullName>
    </submittedName>
</protein>
<organism evidence="1 2">
    <name type="scientific">Colletotrichum higginsianum (strain IMI 349063)</name>
    <name type="common">Crucifer anthracnose fungus</name>
    <dbReference type="NCBI Taxonomy" id="759273"/>
    <lineage>
        <taxon>Eukaryota</taxon>
        <taxon>Fungi</taxon>
        <taxon>Dikarya</taxon>
        <taxon>Ascomycota</taxon>
        <taxon>Pezizomycotina</taxon>
        <taxon>Sordariomycetes</taxon>
        <taxon>Hypocreomycetidae</taxon>
        <taxon>Glomerellales</taxon>
        <taxon>Glomerellaceae</taxon>
        <taxon>Colletotrichum</taxon>
        <taxon>Colletotrichum destructivum species complex</taxon>
    </lineage>
</organism>
<gene>
    <name evidence="1" type="ORF">CH63R_10557</name>
</gene>
<dbReference type="EMBL" id="LTAN01000007">
    <property type="protein sequence ID" value="OBR06437.1"/>
    <property type="molecule type" value="Genomic_DNA"/>
</dbReference>
<proteinExistence type="predicted"/>
<name>A0A1B7Y336_COLHI</name>
<dbReference type="KEGG" id="chig:CH63R_10557"/>
<comment type="caution">
    <text evidence="1">The sequence shown here is derived from an EMBL/GenBank/DDBJ whole genome shotgun (WGS) entry which is preliminary data.</text>
</comment>